<evidence type="ECO:0008006" key="4">
    <source>
        <dbReference type="Google" id="ProtNLM"/>
    </source>
</evidence>
<dbReference type="EMBL" id="ML994622">
    <property type="protein sequence ID" value="KAF2188809.1"/>
    <property type="molecule type" value="Genomic_DNA"/>
</dbReference>
<dbReference type="AlphaFoldDB" id="A0A6A6EE16"/>
<evidence type="ECO:0000313" key="2">
    <source>
        <dbReference type="EMBL" id="KAF2188809.1"/>
    </source>
</evidence>
<sequence>ARDESDNWTGKTDAKERRKLQNRLHQRAWRKAPFLGYPIPSNPHDLITQNTRSSKPVPSPSPPPPHAKPSLLIPPVIAYLPPNSPPTSAPAFKFPLSPDYYLITLIQYNVLRAILTNLSIVSLLHTVPSQCRAALNISLLPRPTSIPPSLQPTPLQLSTLHDPWIDSVPSAQLRDNLIVTREMWDEDGLCNDLLGGLYEGYDDIKEKGIIVWGEPWCERSWEVTEGFVEKWGFLLKGCGSLIGATNRWREERGEDALVVEV</sequence>
<protein>
    <recommendedName>
        <fullName evidence="4">BZIP domain-containing protein</fullName>
    </recommendedName>
</protein>
<dbReference type="Pfam" id="PF11905">
    <property type="entry name" value="DUF3425"/>
    <property type="match status" value="1"/>
</dbReference>
<dbReference type="PANTHER" id="PTHR38116:SF1">
    <property type="entry name" value="BZIP DOMAIN-CONTAINING PROTEIN"/>
    <property type="match status" value="1"/>
</dbReference>
<reference evidence="2" key="1">
    <citation type="journal article" date="2020" name="Stud. Mycol.">
        <title>101 Dothideomycetes genomes: a test case for predicting lifestyles and emergence of pathogens.</title>
        <authorList>
            <person name="Haridas S."/>
            <person name="Albert R."/>
            <person name="Binder M."/>
            <person name="Bloem J."/>
            <person name="Labutti K."/>
            <person name="Salamov A."/>
            <person name="Andreopoulos B."/>
            <person name="Baker S."/>
            <person name="Barry K."/>
            <person name="Bills G."/>
            <person name="Bluhm B."/>
            <person name="Cannon C."/>
            <person name="Castanera R."/>
            <person name="Culley D."/>
            <person name="Daum C."/>
            <person name="Ezra D."/>
            <person name="Gonzalez J."/>
            <person name="Henrissat B."/>
            <person name="Kuo A."/>
            <person name="Liang C."/>
            <person name="Lipzen A."/>
            <person name="Lutzoni F."/>
            <person name="Magnuson J."/>
            <person name="Mondo S."/>
            <person name="Nolan M."/>
            <person name="Ohm R."/>
            <person name="Pangilinan J."/>
            <person name="Park H.-J."/>
            <person name="Ramirez L."/>
            <person name="Alfaro M."/>
            <person name="Sun H."/>
            <person name="Tritt A."/>
            <person name="Yoshinaga Y."/>
            <person name="Zwiers L.-H."/>
            <person name="Turgeon B."/>
            <person name="Goodwin S."/>
            <person name="Spatafora J."/>
            <person name="Crous P."/>
            <person name="Grigoriev I."/>
        </authorList>
    </citation>
    <scope>NUCLEOTIDE SEQUENCE</scope>
    <source>
        <strain evidence="2">CBS 207.26</strain>
    </source>
</reference>
<keyword evidence="3" id="KW-1185">Reference proteome</keyword>
<gene>
    <name evidence="2" type="ORF">K469DRAFT_564218</name>
</gene>
<dbReference type="OrthoDB" id="2245989at2759"/>
<feature type="region of interest" description="Disordered" evidence="1">
    <location>
        <begin position="1"/>
        <end position="68"/>
    </location>
</feature>
<dbReference type="Proteomes" id="UP000800200">
    <property type="component" value="Unassembled WGS sequence"/>
</dbReference>
<proteinExistence type="predicted"/>
<organism evidence="2 3">
    <name type="scientific">Zopfia rhizophila CBS 207.26</name>
    <dbReference type="NCBI Taxonomy" id="1314779"/>
    <lineage>
        <taxon>Eukaryota</taxon>
        <taxon>Fungi</taxon>
        <taxon>Dikarya</taxon>
        <taxon>Ascomycota</taxon>
        <taxon>Pezizomycotina</taxon>
        <taxon>Dothideomycetes</taxon>
        <taxon>Dothideomycetes incertae sedis</taxon>
        <taxon>Zopfiaceae</taxon>
        <taxon>Zopfia</taxon>
    </lineage>
</organism>
<evidence type="ECO:0000313" key="3">
    <source>
        <dbReference type="Proteomes" id="UP000800200"/>
    </source>
</evidence>
<accession>A0A6A6EE16</accession>
<feature type="non-terminal residue" evidence="2">
    <location>
        <position position="1"/>
    </location>
</feature>
<feature type="compositionally biased region" description="Basic residues" evidence="1">
    <location>
        <begin position="17"/>
        <end position="30"/>
    </location>
</feature>
<dbReference type="PANTHER" id="PTHR38116">
    <property type="entry name" value="CHROMOSOME 7, WHOLE GENOME SHOTGUN SEQUENCE"/>
    <property type="match status" value="1"/>
</dbReference>
<name>A0A6A6EE16_9PEZI</name>
<dbReference type="InterPro" id="IPR021833">
    <property type="entry name" value="DUF3425"/>
</dbReference>
<evidence type="ECO:0000256" key="1">
    <source>
        <dbReference type="SAM" id="MobiDB-lite"/>
    </source>
</evidence>
<feature type="compositionally biased region" description="Pro residues" evidence="1">
    <location>
        <begin position="57"/>
        <end position="67"/>
    </location>
</feature>